<comment type="caution">
    <text evidence="2">The sequence shown here is derived from an EMBL/GenBank/DDBJ whole genome shotgun (WGS) entry which is preliminary data.</text>
</comment>
<sequence length="521" mass="60331">MLHATSTALHSSISPRFTAPFFILQYADDTLIFSTIRENALQVLQLVLCLFQLASGLRINAQKSFFVPLSLTPAQADAIIHLFGFNTSALPIEYLGLPLTLGKPDRSCFMPLLQKIESRLQGWKNCFLSRAGRVTLASSVLTALPSYFMSVFLLPRWLIDAIDKARKRFIWGTNHEGKQRVHLVAWDKLCLPREVGGLGLRNIMLQNQAFLLRWLWFLYNNHTSLWFKTTSKIYSPIRGNVPPLVWNKNGSFFWKDIRSLRYLFQISTRSDIASGLNTSFWYDNWAGKPLVPILKRTTRPPREKINYKQGIASLDSLLPRPWELTTQLLLQNHQATLHSEENDRLIWRWTASGNFSVSSFYITFSKAGKLSNGLSFLWSFKIPPSLKCFLFLLSNNKLLTQQQLLKRNLLSLPPHCVMCNQSLLEDSLHLFFSCPFTTLVWLRLRNRFNLPPLVESFSVRESLSATLQQRSTDKFFQTRLSTFFWATWRERNNRIFRGSSRNVELMCNWIQSESSLYLKHC</sequence>
<dbReference type="OrthoDB" id="675401at2759"/>
<dbReference type="PANTHER" id="PTHR33116:SF78">
    <property type="entry name" value="OS12G0587133 PROTEIN"/>
    <property type="match status" value="1"/>
</dbReference>
<evidence type="ECO:0000313" key="3">
    <source>
        <dbReference type="Proteomes" id="UP001151287"/>
    </source>
</evidence>
<dbReference type="InterPro" id="IPR000477">
    <property type="entry name" value="RT_dom"/>
</dbReference>
<dbReference type="SUPFAM" id="SSF56672">
    <property type="entry name" value="DNA/RNA polymerases"/>
    <property type="match status" value="1"/>
</dbReference>
<dbReference type="EMBL" id="JAMQYH010000004">
    <property type="protein sequence ID" value="KAJ1689169.1"/>
    <property type="molecule type" value="Genomic_DNA"/>
</dbReference>
<dbReference type="InterPro" id="IPR026960">
    <property type="entry name" value="RVT-Znf"/>
</dbReference>
<dbReference type="Pfam" id="PF13966">
    <property type="entry name" value="zf-RVT"/>
    <property type="match status" value="1"/>
</dbReference>
<keyword evidence="3" id="KW-1185">Reference proteome</keyword>
<protein>
    <recommendedName>
        <fullName evidence="1">Reverse transcriptase domain-containing protein</fullName>
    </recommendedName>
</protein>
<gene>
    <name evidence="2" type="ORF">LUZ63_013324</name>
</gene>
<evidence type="ECO:0000313" key="2">
    <source>
        <dbReference type="EMBL" id="KAJ1689169.1"/>
    </source>
</evidence>
<dbReference type="PANTHER" id="PTHR33116">
    <property type="entry name" value="REVERSE TRANSCRIPTASE ZINC-BINDING DOMAIN-CONTAINING PROTEIN-RELATED-RELATED"/>
    <property type="match status" value="1"/>
</dbReference>
<dbReference type="InterPro" id="IPR043502">
    <property type="entry name" value="DNA/RNA_pol_sf"/>
</dbReference>
<proteinExistence type="predicted"/>
<evidence type="ECO:0000259" key="1">
    <source>
        <dbReference type="PROSITE" id="PS50878"/>
    </source>
</evidence>
<dbReference type="AlphaFoldDB" id="A0A9Q0C8C2"/>
<accession>A0A9Q0C8C2</accession>
<dbReference type="Proteomes" id="UP001151287">
    <property type="component" value="Unassembled WGS sequence"/>
</dbReference>
<reference evidence="2" key="1">
    <citation type="journal article" date="2022" name="Cell">
        <title>Repeat-based holocentromeres influence genome architecture and karyotype evolution.</title>
        <authorList>
            <person name="Hofstatter P.G."/>
            <person name="Thangavel G."/>
            <person name="Lux T."/>
            <person name="Neumann P."/>
            <person name="Vondrak T."/>
            <person name="Novak P."/>
            <person name="Zhang M."/>
            <person name="Costa L."/>
            <person name="Castellani M."/>
            <person name="Scott A."/>
            <person name="Toegelov H."/>
            <person name="Fuchs J."/>
            <person name="Mata-Sucre Y."/>
            <person name="Dias Y."/>
            <person name="Vanzela A.L.L."/>
            <person name="Huettel B."/>
            <person name="Almeida C.C.S."/>
            <person name="Simkova H."/>
            <person name="Souza G."/>
            <person name="Pedrosa-Harand A."/>
            <person name="Macas J."/>
            <person name="Mayer K.F.X."/>
            <person name="Houben A."/>
            <person name="Marques A."/>
        </authorList>
    </citation>
    <scope>NUCLEOTIDE SEQUENCE</scope>
    <source>
        <strain evidence="2">RhyBre1mFocal</strain>
    </source>
</reference>
<name>A0A9Q0C8C2_9POAL</name>
<feature type="domain" description="Reverse transcriptase" evidence="1">
    <location>
        <begin position="1"/>
        <end position="99"/>
    </location>
</feature>
<dbReference type="PROSITE" id="PS50878">
    <property type="entry name" value="RT_POL"/>
    <property type="match status" value="1"/>
</dbReference>
<organism evidence="2 3">
    <name type="scientific">Rhynchospora breviuscula</name>
    <dbReference type="NCBI Taxonomy" id="2022672"/>
    <lineage>
        <taxon>Eukaryota</taxon>
        <taxon>Viridiplantae</taxon>
        <taxon>Streptophyta</taxon>
        <taxon>Embryophyta</taxon>
        <taxon>Tracheophyta</taxon>
        <taxon>Spermatophyta</taxon>
        <taxon>Magnoliopsida</taxon>
        <taxon>Liliopsida</taxon>
        <taxon>Poales</taxon>
        <taxon>Cyperaceae</taxon>
        <taxon>Cyperoideae</taxon>
        <taxon>Rhynchosporeae</taxon>
        <taxon>Rhynchospora</taxon>
    </lineage>
</organism>